<proteinExistence type="inferred from homology"/>
<feature type="domain" description="AMP-binding enzyme C-terminal" evidence="4">
    <location>
        <begin position="350"/>
        <end position="429"/>
    </location>
</feature>
<sequence length="453" mass="49743">MTYVAGEVRHALITSGIKKLFAQKPLYANVQEALSMGPADPEEETDRLIVTMKDVIDIDQFLVSAETPGPTVYPIKLTEEEITKKPAYLCFSSGTTGKFKAVMLSQYNIAADVLMSVSIAPFMYSQQTQVMMLPQSHSFGLVMVLMSAPYAGCKVVVMKKFALETYIDFIIKYKATAIMTVPPVLVLLAKHPYVIQKRDEICKTLRAINSGAAPLSKELSDAVKRNLPSTTIVQGYGLTETGPTSHLTKLNRPESKVGKVGFLMANQQARLIDEDLNDVPRGQPGEICIRGPNICLGYYRNPKANAIAFLPGGWFRTGDIGMIDEDNYWSIVDRAKELIKSKGHQVAPAELEDILLSHPDVTDSAVIGIYNEDEATEYPRAFVVLKPGSAAAANPSLICDFIASKVAKHKQLWGGVVVIDTIPKSVSGKILRRQLRERKGDKAFYSANVKAKL</sequence>
<dbReference type="InterPro" id="IPR025110">
    <property type="entry name" value="AMP-bd_C"/>
</dbReference>
<dbReference type="EMBL" id="KV453843">
    <property type="protein sequence ID" value="ODV89505.1"/>
    <property type="molecule type" value="Genomic_DNA"/>
</dbReference>
<dbReference type="Proteomes" id="UP000095023">
    <property type="component" value="Unassembled WGS sequence"/>
</dbReference>
<gene>
    <name evidence="5" type="ORF">CANCADRAFT_32738</name>
</gene>
<dbReference type="PANTHER" id="PTHR24096:SF149">
    <property type="entry name" value="AMP-BINDING DOMAIN-CONTAINING PROTEIN-RELATED"/>
    <property type="match status" value="1"/>
</dbReference>
<dbReference type="GO" id="GO:0019748">
    <property type="term" value="P:secondary metabolic process"/>
    <property type="evidence" value="ECO:0007669"/>
    <property type="project" value="TreeGrafter"/>
</dbReference>
<name>A0A1E4TCM0_9ASCO</name>
<evidence type="ECO:0000259" key="3">
    <source>
        <dbReference type="Pfam" id="PF00501"/>
    </source>
</evidence>
<keyword evidence="6" id="KW-1185">Reference proteome</keyword>
<protein>
    <recommendedName>
        <fullName evidence="7">AMP-dependent synthetase/ligase domain-containing protein</fullName>
    </recommendedName>
</protein>
<reference evidence="6" key="1">
    <citation type="submission" date="2016-02" db="EMBL/GenBank/DDBJ databases">
        <title>Comparative genomics of biotechnologically important yeasts.</title>
        <authorList>
            <consortium name="DOE Joint Genome Institute"/>
            <person name="Riley R."/>
            <person name="Haridas S."/>
            <person name="Wolfe K.H."/>
            <person name="Lopes M.R."/>
            <person name="Hittinger C.T."/>
            <person name="Goker M."/>
            <person name="Salamov A."/>
            <person name="Wisecaver J."/>
            <person name="Long T.M."/>
            <person name="Aerts A.L."/>
            <person name="Barry K."/>
            <person name="Choi C."/>
            <person name="Clum A."/>
            <person name="Coughlan A.Y."/>
            <person name="Deshpande S."/>
            <person name="Douglass A.P."/>
            <person name="Hanson S.J."/>
            <person name="Klenk H.-P."/>
            <person name="Labutti K."/>
            <person name="Lapidus A."/>
            <person name="Lindquist E."/>
            <person name="Lipzen A."/>
            <person name="Meier-Kolthoff J.P."/>
            <person name="Ohm R.A."/>
            <person name="Otillar R.P."/>
            <person name="Pangilinan J."/>
            <person name="Peng Y."/>
            <person name="Rokas A."/>
            <person name="Rosa C.A."/>
            <person name="Scheuner C."/>
            <person name="Sibirny A.A."/>
            <person name="Slot J.C."/>
            <person name="Stielow J.B."/>
            <person name="Sun H."/>
            <person name="Kurtzman C.P."/>
            <person name="Blackwell M."/>
            <person name="Jeffries T.W."/>
            <person name="Grigoriev I.V."/>
        </authorList>
    </citation>
    <scope>NUCLEOTIDE SEQUENCE [LARGE SCALE GENOMIC DNA]</scope>
    <source>
        <strain evidence="6">NRRL Y-17796</strain>
    </source>
</reference>
<dbReference type="SUPFAM" id="SSF56801">
    <property type="entry name" value="Acetyl-CoA synthetase-like"/>
    <property type="match status" value="1"/>
</dbReference>
<dbReference type="InterPro" id="IPR042099">
    <property type="entry name" value="ANL_N_sf"/>
</dbReference>
<dbReference type="FunFam" id="3.30.300.30:FF:000007">
    <property type="entry name" value="4-coumarate--CoA ligase 2"/>
    <property type="match status" value="1"/>
</dbReference>
<evidence type="ECO:0000256" key="1">
    <source>
        <dbReference type="ARBA" id="ARBA00006432"/>
    </source>
</evidence>
<evidence type="ECO:0000256" key="2">
    <source>
        <dbReference type="ARBA" id="ARBA00022598"/>
    </source>
</evidence>
<evidence type="ECO:0000313" key="5">
    <source>
        <dbReference type="EMBL" id="ODV89505.1"/>
    </source>
</evidence>
<dbReference type="GO" id="GO:0016405">
    <property type="term" value="F:CoA-ligase activity"/>
    <property type="evidence" value="ECO:0007669"/>
    <property type="project" value="TreeGrafter"/>
</dbReference>
<comment type="similarity">
    <text evidence="1">Belongs to the ATP-dependent AMP-binding enzyme family.</text>
</comment>
<keyword evidence="2" id="KW-0436">Ligase</keyword>
<dbReference type="PANTHER" id="PTHR24096">
    <property type="entry name" value="LONG-CHAIN-FATTY-ACID--COA LIGASE"/>
    <property type="match status" value="1"/>
</dbReference>
<feature type="domain" description="AMP-dependent synthetase/ligase" evidence="3">
    <location>
        <begin position="2"/>
        <end position="299"/>
    </location>
</feature>
<dbReference type="Gene3D" id="3.30.300.30">
    <property type="match status" value="1"/>
</dbReference>
<evidence type="ECO:0008006" key="7">
    <source>
        <dbReference type="Google" id="ProtNLM"/>
    </source>
</evidence>
<dbReference type="OrthoDB" id="1700726at2759"/>
<evidence type="ECO:0000313" key="6">
    <source>
        <dbReference type="Proteomes" id="UP000095023"/>
    </source>
</evidence>
<organism evidence="5 6">
    <name type="scientific">Tortispora caseinolytica NRRL Y-17796</name>
    <dbReference type="NCBI Taxonomy" id="767744"/>
    <lineage>
        <taxon>Eukaryota</taxon>
        <taxon>Fungi</taxon>
        <taxon>Dikarya</taxon>
        <taxon>Ascomycota</taxon>
        <taxon>Saccharomycotina</taxon>
        <taxon>Trigonopsidomycetes</taxon>
        <taxon>Trigonopsidales</taxon>
        <taxon>Trigonopsidaceae</taxon>
        <taxon>Tortispora</taxon>
    </lineage>
</organism>
<accession>A0A1E4TCM0</accession>
<dbReference type="Pfam" id="PF13193">
    <property type="entry name" value="AMP-binding_C"/>
    <property type="match status" value="1"/>
</dbReference>
<dbReference type="InterPro" id="IPR045851">
    <property type="entry name" value="AMP-bd_C_sf"/>
</dbReference>
<evidence type="ECO:0000259" key="4">
    <source>
        <dbReference type="Pfam" id="PF13193"/>
    </source>
</evidence>
<dbReference type="AlphaFoldDB" id="A0A1E4TCM0"/>
<dbReference type="Pfam" id="PF00501">
    <property type="entry name" value="AMP-binding"/>
    <property type="match status" value="1"/>
</dbReference>
<dbReference type="InterPro" id="IPR000873">
    <property type="entry name" value="AMP-dep_synth/lig_dom"/>
</dbReference>
<dbReference type="Gene3D" id="3.40.50.12780">
    <property type="entry name" value="N-terminal domain of ligase-like"/>
    <property type="match status" value="1"/>
</dbReference>